<feature type="transmembrane region" description="Helical" evidence="6">
    <location>
        <begin position="250"/>
        <end position="273"/>
    </location>
</feature>
<feature type="transmembrane region" description="Helical" evidence="6">
    <location>
        <begin position="214"/>
        <end position="238"/>
    </location>
</feature>
<dbReference type="PANTHER" id="PTHR16119:SF22">
    <property type="entry name" value="EAMA DOMAIN-CONTAINING PROTEIN"/>
    <property type="match status" value="1"/>
</dbReference>
<comment type="similarity">
    <text evidence="2">Belongs to the TMEM144 family.</text>
</comment>
<keyword evidence="5 6" id="KW-0472">Membrane</keyword>
<dbReference type="InterPro" id="IPR012435">
    <property type="entry name" value="TMEM144"/>
</dbReference>
<dbReference type="GO" id="GO:0016020">
    <property type="term" value="C:membrane"/>
    <property type="evidence" value="ECO:0007669"/>
    <property type="project" value="UniProtKB-SubCell"/>
</dbReference>
<keyword evidence="4 6" id="KW-1133">Transmembrane helix</keyword>
<accession>A0A1Y1IH81</accession>
<evidence type="ECO:0000256" key="2">
    <source>
        <dbReference type="ARBA" id="ARBA00005731"/>
    </source>
</evidence>
<feature type="transmembrane region" description="Helical" evidence="6">
    <location>
        <begin position="77"/>
        <end position="97"/>
    </location>
</feature>
<feature type="transmembrane region" description="Helical" evidence="6">
    <location>
        <begin position="309"/>
        <end position="327"/>
    </location>
</feature>
<dbReference type="GO" id="GO:0015144">
    <property type="term" value="F:carbohydrate transmembrane transporter activity"/>
    <property type="evidence" value="ECO:0007669"/>
    <property type="project" value="InterPro"/>
</dbReference>
<feature type="transmembrane region" description="Helical" evidence="6">
    <location>
        <begin position="109"/>
        <end position="126"/>
    </location>
</feature>
<evidence type="ECO:0000256" key="6">
    <source>
        <dbReference type="SAM" id="Phobius"/>
    </source>
</evidence>
<dbReference type="OMA" id="SVWIISR"/>
<keyword evidence="3 6" id="KW-0812">Transmembrane</keyword>
<evidence type="ECO:0000256" key="5">
    <source>
        <dbReference type="ARBA" id="ARBA00023136"/>
    </source>
</evidence>
<feature type="transmembrane region" description="Helical" evidence="6">
    <location>
        <begin position="279"/>
        <end position="297"/>
    </location>
</feature>
<evidence type="ECO:0000256" key="3">
    <source>
        <dbReference type="ARBA" id="ARBA00022692"/>
    </source>
</evidence>
<dbReference type="InterPro" id="IPR010651">
    <property type="entry name" value="Sugar_transport"/>
</dbReference>
<gene>
    <name evidence="7" type="ORF">KFL_004630060</name>
</gene>
<evidence type="ECO:0000256" key="4">
    <source>
        <dbReference type="ARBA" id="ARBA00022989"/>
    </source>
</evidence>
<feature type="transmembrane region" description="Helical" evidence="6">
    <location>
        <begin position="180"/>
        <end position="202"/>
    </location>
</feature>
<feature type="transmembrane region" description="Helical" evidence="6">
    <location>
        <begin position="51"/>
        <end position="71"/>
    </location>
</feature>
<evidence type="ECO:0000313" key="8">
    <source>
        <dbReference type="Proteomes" id="UP000054558"/>
    </source>
</evidence>
<dbReference type="AlphaFoldDB" id="A0A1Y1IH81"/>
<evidence type="ECO:0000313" key="7">
    <source>
        <dbReference type="EMBL" id="GAQ88839.1"/>
    </source>
</evidence>
<proteinExistence type="inferred from homology"/>
<dbReference type="Proteomes" id="UP000054558">
    <property type="component" value="Unassembled WGS sequence"/>
</dbReference>
<comment type="subcellular location">
    <subcellularLocation>
        <location evidence="1">Membrane</location>
        <topology evidence="1">Multi-pass membrane protein</topology>
    </subcellularLocation>
</comment>
<sequence length="329" mass="34542">MALLLTALDALTAPTSSIITGFLLALLSAVFNGTYSVLAKDGFKPSDVDDTVFNLWACLGLSTSGLVIAALHGPLVWQPLGLISGMLLSTTIAWAFVTVSFLGASVGTGVKCGTESLMSFCFGLFFDPNGGNLRNMPLALSALGLLLASIGGIAYAGRPSDMEDDEVAGLLGNKENNKKLWHFAAGLFFSVIAGSTGGLILAPMQFVPESARGIAYLPSLIAGVLIGAPVVAILPHLYRRERIELKPKTAALPGVAAGLCWNASTVLKMFAIGYLGYGLAYPIVQSSLFVSGLWGIFMFDEMKGKRNRTIFWISGAVLVVAATLLTLSK</sequence>
<dbReference type="OrthoDB" id="426527at2759"/>
<reference evidence="7 8" key="1">
    <citation type="journal article" date="2014" name="Nat. Commun.">
        <title>Klebsormidium flaccidum genome reveals primary factors for plant terrestrial adaptation.</title>
        <authorList>
            <person name="Hori K."/>
            <person name="Maruyama F."/>
            <person name="Fujisawa T."/>
            <person name="Togashi T."/>
            <person name="Yamamoto N."/>
            <person name="Seo M."/>
            <person name="Sato S."/>
            <person name="Yamada T."/>
            <person name="Mori H."/>
            <person name="Tajima N."/>
            <person name="Moriyama T."/>
            <person name="Ikeuchi M."/>
            <person name="Watanabe M."/>
            <person name="Wada H."/>
            <person name="Kobayashi K."/>
            <person name="Saito M."/>
            <person name="Masuda T."/>
            <person name="Sasaki-Sekimoto Y."/>
            <person name="Mashiguchi K."/>
            <person name="Awai K."/>
            <person name="Shimojima M."/>
            <person name="Masuda S."/>
            <person name="Iwai M."/>
            <person name="Nobusawa T."/>
            <person name="Narise T."/>
            <person name="Kondo S."/>
            <person name="Saito H."/>
            <person name="Sato R."/>
            <person name="Murakawa M."/>
            <person name="Ihara Y."/>
            <person name="Oshima-Yamada Y."/>
            <person name="Ohtaka K."/>
            <person name="Satoh M."/>
            <person name="Sonobe K."/>
            <person name="Ishii M."/>
            <person name="Ohtani R."/>
            <person name="Kanamori-Sato M."/>
            <person name="Honoki R."/>
            <person name="Miyazaki D."/>
            <person name="Mochizuki H."/>
            <person name="Umetsu J."/>
            <person name="Higashi K."/>
            <person name="Shibata D."/>
            <person name="Kamiya Y."/>
            <person name="Sato N."/>
            <person name="Nakamura Y."/>
            <person name="Tabata S."/>
            <person name="Ida S."/>
            <person name="Kurokawa K."/>
            <person name="Ohta H."/>
        </authorList>
    </citation>
    <scope>NUCLEOTIDE SEQUENCE [LARGE SCALE GENOMIC DNA]</scope>
    <source>
        <strain evidence="7 8">NIES-2285</strain>
    </source>
</reference>
<protein>
    <submittedName>
        <fullName evidence="7">Uncharacterized protein</fullName>
    </submittedName>
</protein>
<dbReference type="EMBL" id="DF237412">
    <property type="protein sequence ID" value="GAQ88839.1"/>
    <property type="molecule type" value="Genomic_DNA"/>
</dbReference>
<dbReference type="PANTHER" id="PTHR16119">
    <property type="entry name" value="TRANSMEMBRANE PROTEIN 144"/>
    <property type="match status" value="1"/>
</dbReference>
<keyword evidence="8" id="KW-1185">Reference proteome</keyword>
<organism evidence="7 8">
    <name type="scientific">Klebsormidium nitens</name>
    <name type="common">Green alga</name>
    <name type="synonym">Ulothrix nitens</name>
    <dbReference type="NCBI Taxonomy" id="105231"/>
    <lineage>
        <taxon>Eukaryota</taxon>
        <taxon>Viridiplantae</taxon>
        <taxon>Streptophyta</taxon>
        <taxon>Klebsormidiophyceae</taxon>
        <taxon>Klebsormidiales</taxon>
        <taxon>Klebsormidiaceae</taxon>
        <taxon>Klebsormidium</taxon>
    </lineage>
</organism>
<name>A0A1Y1IH81_KLENI</name>
<dbReference type="Pfam" id="PF07857">
    <property type="entry name" value="TMEM144"/>
    <property type="match status" value="1"/>
</dbReference>
<feature type="transmembrane region" description="Helical" evidence="6">
    <location>
        <begin position="138"/>
        <end position="156"/>
    </location>
</feature>
<evidence type="ECO:0000256" key="1">
    <source>
        <dbReference type="ARBA" id="ARBA00004141"/>
    </source>
</evidence>